<dbReference type="EMBL" id="FZNP01000002">
    <property type="protein sequence ID" value="SNR36594.1"/>
    <property type="molecule type" value="Genomic_DNA"/>
</dbReference>
<evidence type="ECO:0000313" key="1">
    <source>
        <dbReference type="EMBL" id="SNR36594.1"/>
    </source>
</evidence>
<reference evidence="2" key="1">
    <citation type="submission" date="2017-06" db="EMBL/GenBank/DDBJ databases">
        <authorList>
            <person name="Varghese N."/>
            <person name="Submissions S."/>
        </authorList>
    </citation>
    <scope>NUCLEOTIDE SEQUENCE [LARGE SCALE GENOMIC DNA]</scope>
    <source>
        <strain evidence="2">DSM 44485</strain>
    </source>
</reference>
<accession>A0A238VR18</accession>
<gene>
    <name evidence="1" type="ORF">SAMN06265355_102230</name>
</gene>
<name>A0A238VR18_9ACTN</name>
<dbReference type="AlphaFoldDB" id="A0A238VR18"/>
<keyword evidence="2" id="KW-1185">Reference proteome</keyword>
<sequence>MAAAQVQALVSMAEALHRIAAALEAHDDSEALTLPLRPK</sequence>
<evidence type="ECO:0000313" key="2">
    <source>
        <dbReference type="Proteomes" id="UP000198420"/>
    </source>
</evidence>
<protein>
    <submittedName>
        <fullName evidence="1">Uncharacterized protein</fullName>
    </submittedName>
</protein>
<organism evidence="1 2">
    <name type="scientific">Actinomadura mexicana</name>
    <dbReference type="NCBI Taxonomy" id="134959"/>
    <lineage>
        <taxon>Bacteria</taxon>
        <taxon>Bacillati</taxon>
        <taxon>Actinomycetota</taxon>
        <taxon>Actinomycetes</taxon>
        <taxon>Streptosporangiales</taxon>
        <taxon>Thermomonosporaceae</taxon>
        <taxon>Actinomadura</taxon>
    </lineage>
</organism>
<dbReference type="Proteomes" id="UP000198420">
    <property type="component" value="Unassembled WGS sequence"/>
</dbReference>
<proteinExistence type="predicted"/>